<dbReference type="InterPro" id="IPR000757">
    <property type="entry name" value="Beta-glucanase-like"/>
</dbReference>
<dbReference type="PANTHER" id="PTHR10963">
    <property type="entry name" value="GLYCOSYL HYDROLASE-RELATED"/>
    <property type="match status" value="1"/>
</dbReference>
<dbReference type="GO" id="GO:0005975">
    <property type="term" value="P:carbohydrate metabolic process"/>
    <property type="evidence" value="ECO:0007669"/>
    <property type="project" value="InterPro"/>
</dbReference>
<accession>A0A5M6DEC7</accession>
<name>A0A5M6DEC7_9BACT</name>
<dbReference type="EMBL" id="VWOX01000002">
    <property type="protein sequence ID" value="KAA5545894.1"/>
    <property type="molecule type" value="Genomic_DNA"/>
</dbReference>
<dbReference type="GO" id="GO:0004553">
    <property type="term" value="F:hydrolase activity, hydrolyzing O-glycosyl compounds"/>
    <property type="evidence" value="ECO:0007669"/>
    <property type="project" value="InterPro"/>
</dbReference>
<dbReference type="InterPro" id="IPR050546">
    <property type="entry name" value="Glycosyl_Hydrlase_16"/>
</dbReference>
<dbReference type="InterPro" id="IPR013320">
    <property type="entry name" value="ConA-like_dom_sf"/>
</dbReference>
<feature type="domain" description="GH16" evidence="2">
    <location>
        <begin position="35"/>
        <end position="313"/>
    </location>
</feature>
<organism evidence="3 4">
    <name type="scientific">Roseiconus nitratireducens</name>
    <dbReference type="NCBI Taxonomy" id="2605748"/>
    <lineage>
        <taxon>Bacteria</taxon>
        <taxon>Pseudomonadati</taxon>
        <taxon>Planctomycetota</taxon>
        <taxon>Planctomycetia</taxon>
        <taxon>Pirellulales</taxon>
        <taxon>Pirellulaceae</taxon>
        <taxon>Roseiconus</taxon>
    </lineage>
</organism>
<evidence type="ECO:0000313" key="3">
    <source>
        <dbReference type="EMBL" id="KAA5545894.1"/>
    </source>
</evidence>
<dbReference type="PANTHER" id="PTHR10963:SF55">
    <property type="entry name" value="GLYCOSIDE HYDROLASE FAMILY 16 PROTEIN"/>
    <property type="match status" value="1"/>
</dbReference>
<comment type="caution">
    <text evidence="3">The sequence shown here is derived from an EMBL/GenBank/DDBJ whole genome shotgun (WGS) entry which is preliminary data.</text>
</comment>
<sequence length="313" mass="35996">MMVTTSLLAKTCARYGQVMRRFVYVLALIAFASHPVIAQQPVSEINSDKTWGIRWAASDEFSGDSLDWRKWVEQSGLPETSSWNWDNAENIKLADGNAKISLRYGPKDGRHFSSGILKSYRTFTYGYFEARIQGIGWNASGACPAFWLFSGFDDDVAEGETIYCEIDVVELQQLDWYQGHQDDAHDIDLNLHCVVKQNGARQWRRPKRFPDHQLGKWRASWHPGDGFHVYGCEVNREEIIWFIDGAEIARKPNTNWHGEKHVAVSLGLRKPFVTFHNNRNLPVDPMQSPEVKSRLKEFPVSMLVDYVRVWEGE</sequence>
<protein>
    <submittedName>
        <fullName evidence="3">Family 16 glycosylhydrolase</fullName>
    </submittedName>
</protein>
<dbReference type="SUPFAM" id="SSF49899">
    <property type="entry name" value="Concanavalin A-like lectins/glucanases"/>
    <property type="match status" value="1"/>
</dbReference>
<gene>
    <name evidence="3" type="ORF">FYK55_02985</name>
</gene>
<evidence type="ECO:0000313" key="4">
    <source>
        <dbReference type="Proteomes" id="UP000324479"/>
    </source>
</evidence>
<evidence type="ECO:0000256" key="1">
    <source>
        <dbReference type="ARBA" id="ARBA00006865"/>
    </source>
</evidence>
<dbReference type="AlphaFoldDB" id="A0A5M6DEC7"/>
<reference evidence="3 4" key="1">
    <citation type="submission" date="2019-08" db="EMBL/GenBank/DDBJ databases">
        <authorList>
            <person name="Dhanesh K."/>
            <person name="Kumar G."/>
            <person name="Sasikala C."/>
            <person name="Venkata Ramana C."/>
        </authorList>
    </citation>
    <scope>NUCLEOTIDE SEQUENCE [LARGE SCALE GENOMIC DNA]</scope>
    <source>
        <strain evidence="3 4">JC645</strain>
    </source>
</reference>
<proteinExistence type="inferred from homology"/>
<comment type="similarity">
    <text evidence="1">Belongs to the glycosyl hydrolase 16 family.</text>
</comment>
<dbReference type="PROSITE" id="PS51762">
    <property type="entry name" value="GH16_2"/>
    <property type="match status" value="1"/>
</dbReference>
<dbReference type="Pfam" id="PF00722">
    <property type="entry name" value="Glyco_hydro_16"/>
    <property type="match status" value="1"/>
</dbReference>
<dbReference type="Gene3D" id="2.60.120.200">
    <property type="match status" value="1"/>
</dbReference>
<dbReference type="Proteomes" id="UP000324479">
    <property type="component" value="Unassembled WGS sequence"/>
</dbReference>
<evidence type="ECO:0000259" key="2">
    <source>
        <dbReference type="PROSITE" id="PS51762"/>
    </source>
</evidence>
<keyword evidence="4" id="KW-1185">Reference proteome</keyword>
<keyword evidence="3" id="KW-0378">Hydrolase</keyword>